<organism evidence="1 2">
    <name type="scientific">Bacillus mycoides</name>
    <dbReference type="NCBI Taxonomy" id="1405"/>
    <lineage>
        <taxon>Bacteria</taxon>
        <taxon>Bacillati</taxon>
        <taxon>Bacillota</taxon>
        <taxon>Bacilli</taxon>
        <taxon>Bacillales</taxon>
        <taxon>Bacillaceae</taxon>
        <taxon>Bacillus</taxon>
        <taxon>Bacillus cereus group</taxon>
    </lineage>
</organism>
<evidence type="ECO:0000313" key="1">
    <source>
        <dbReference type="EMBL" id="TKI81503.1"/>
    </source>
</evidence>
<comment type="caution">
    <text evidence="1">The sequence shown here is derived from an EMBL/GenBank/DDBJ whole genome shotgun (WGS) entry which is preliminary data.</text>
</comment>
<dbReference type="Proteomes" id="UP000305524">
    <property type="component" value="Unassembled WGS sequence"/>
</dbReference>
<name>A0A4V5TQ19_BACMY</name>
<gene>
    <name evidence="1" type="ORF">FC701_24800</name>
</gene>
<proteinExistence type="predicted"/>
<dbReference type="EMBL" id="SZOD01000706">
    <property type="protein sequence ID" value="TKI81503.1"/>
    <property type="molecule type" value="Genomic_DNA"/>
</dbReference>
<protein>
    <submittedName>
        <fullName evidence="1">Uncharacterized protein</fullName>
    </submittedName>
</protein>
<reference evidence="1 2" key="1">
    <citation type="journal article" date="2019" name="Environ. Microbiol.">
        <title>An active ?-lactamase is a part of an orchestrated cell wall stress resistance network of Bacillus subtilis and related rhizosphere species.</title>
        <authorList>
            <person name="Bucher T."/>
            <person name="Keren-Paz A."/>
            <person name="Hausser J."/>
            <person name="Olender T."/>
            <person name="Cytryn E."/>
            <person name="Kolodkin-Gal I."/>
        </authorList>
    </citation>
    <scope>NUCLEOTIDE SEQUENCE [LARGE SCALE GENOMIC DNA]</scope>
    <source>
        <strain evidence="1 2">I186</strain>
    </source>
</reference>
<accession>A0A4V5TQ19</accession>
<evidence type="ECO:0000313" key="2">
    <source>
        <dbReference type="Proteomes" id="UP000305524"/>
    </source>
</evidence>
<dbReference type="RefSeq" id="WP_137058815.1">
    <property type="nucleotide sequence ID" value="NZ_SZOD01000706.1"/>
</dbReference>
<dbReference type="AlphaFoldDB" id="A0A4V5TQ19"/>
<sequence>MEKSISINPQEYSYAFRLSKYDCFKVRTGTCSLHLTDAQYQKIKEHEKNQDFKAGSVDYCRLLAAHMIKNDWFKKNTLIDADHYKCGHVAFGNGQHRTCIAKTLKQESLSLNTFNYHDGICRVCSFKKSEGQKTLLQKLRDNYNRRKRKSFATYSFIDDEGIFYY</sequence>